<sequence length="136" mass="15750">MFIVSCLTSISSYVYGVFDNDTTFNEKLLEFNKLYYNDFTIEEIEKKQIMLFNVKFELHGKSLMVVENADDTDVLMIVFLGKFIEFGDEDTYSILNLVKNELVHANDNMDTSDFDNVFYAMFGSLPNDDNELIVVD</sequence>
<reference evidence="1" key="1">
    <citation type="submission" date="2017-06" db="EMBL/GenBank/DDBJ databases">
        <authorList>
            <person name="Assis F.L."/>
            <person name="Abrahao J.S."/>
            <person name="Silva L."/>
            <person name="Khalil J.B."/>
            <person name="Rodrigues R."/>
            <person name="Silva L.S."/>
            <person name="Boratto P."/>
            <person name="Andrade M."/>
            <person name="Kroon E.G."/>
            <person name="Ribeiro B."/>
            <person name="Bergier I."/>
            <person name="Seligmann H."/>
            <person name="Ghigo E."/>
            <person name="Colson P."/>
            <person name="Levasseur A."/>
            <person name="Raoult D."/>
            <person name="Scola B.L."/>
        </authorList>
    </citation>
    <scope>NUCLEOTIDE SEQUENCE</scope>
    <source>
        <strain evidence="1">Deep ocean</strain>
    </source>
</reference>
<dbReference type="EMBL" id="MF405918">
    <property type="protein sequence ID" value="QKU34393.1"/>
    <property type="molecule type" value="Genomic_DNA"/>
</dbReference>
<accession>A0A6N1NRJ4</accession>
<dbReference type="RefSeq" id="YP_010781022.1">
    <property type="nucleotide sequence ID" value="NC_075038.1"/>
</dbReference>
<organism evidence="1">
    <name type="scientific">Tupanvirus deep ocean</name>
    <dbReference type="NCBI Taxonomy" id="2126984"/>
    <lineage>
        <taxon>Viruses</taxon>
        <taxon>Varidnaviria</taxon>
        <taxon>Bamfordvirae</taxon>
        <taxon>Nucleocytoviricota</taxon>
        <taxon>Megaviricetes</taxon>
        <taxon>Imitervirales</taxon>
        <taxon>Mimiviridae</taxon>
        <taxon>Megamimivirinae</taxon>
        <taxon>Tupanvirus</taxon>
        <taxon>Tupanvirus altamarinense</taxon>
    </lineage>
</organism>
<protein>
    <submittedName>
        <fullName evidence="1">Putative ORFan</fullName>
    </submittedName>
</protein>
<dbReference type="KEGG" id="vg:80517713"/>
<name>A0A6N1NRJ4_9VIRU</name>
<reference evidence="1" key="2">
    <citation type="journal article" date="2018" name="Nat. Commun.">
        <title>Tailed giant Tupanvirus possesses the most complete translational apparatus of the known virosphere.</title>
        <authorList>
            <person name="Abrahao J."/>
            <person name="Silva L."/>
            <person name="Silva L.S."/>
            <person name="Khalil J.Y.B."/>
            <person name="Rodrigues R."/>
            <person name="Arantes T."/>
            <person name="Assis F."/>
            <person name="Boratto P."/>
            <person name="Andrade M."/>
            <person name="Kroon E.G."/>
            <person name="Ribeiro B."/>
            <person name="Bergier I."/>
            <person name="Seligmann H."/>
            <person name="Ghigo E."/>
            <person name="Colson P."/>
            <person name="Levasseur A."/>
            <person name="Kroemer G."/>
            <person name="Raoult D."/>
            <person name="La Scola B."/>
        </authorList>
    </citation>
    <scope>NUCLEOTIDE SEQUENCE [LARGE SCALE GENOMIC DNA]</scope>
    <source>
        <strain evidence="1">Deep ocean</strain>
    </source>
</reference>
<dbReference type="GeneID" id="80517713"/>
<evidence type="ECO:0000313" key="1">
    <source>
        <dbReference type="EMBL" id="QKU34393.1"/>
    </source>
</evidence>
<proteinExistence type="predicted"/>